<feature type="non-terminal residue" evidence="2">
    <location>
        <position position="1"/>
    </location>
</feature>
<dbReference type="InterPro" id="IPR025668">
    <property type="entry name" value="Tnp_DDE_dom"/>
</dbReference>
<dbReference type="PANTHER" id="PTHR33803">
    <property type="entry name" value="IS1478 TRANSPOSASE"/>
    <property type="match status" value="1"/>
</dbReference>
<dbReference type="RefSeq" id="WP_211373204.1">
    <property type="nucleotide sequence ID" value="NZ_MWIP01000024.1"/>
</dbReference>
<gene>
    <name evidence="2" type="ORF">B1992_14530</name>
</gene>
<name>A0A7V8GJY6_9GAMM</name>
<protein>
    <submittedName>
        <fullName evidence="2">IS5/IS1182 family transposase</fullName>
    </submittedName>
</protein>
<evidence type="ECO:0000313" key="2">
    <source>
        <dbReference type="EMBL" id="KAF1684716.1"/>
    </source>
</evidence>
<dbReference type="Proteomes" id="UP000462066">
    <property type="component" value="Unassembled WGS sequence"/>
</dbReference>
<proteinExistence type="predicted"/>
<keyword evidence="3" id="KW-1185">Reference proteome</keyword>
<organism evidence="2 3">
    <name type="scientific">Pseudoxanthomonas broegbernensis</name>
    <dbReference type="NCBI Taxonomy" id="83619"/>
    <lineage>
        <taxon>Bacteria</taxon>
        <taxon>Pseudomonadati</taxon>
        <taxon>Pseudomonadota</taxon>
        <taxon>Gammaproteobacteria</taxon>
        <taxon>Lysobacterales</taxon>
        <taxon>Lysobacteraceae</taxon>
        <taxon>Pseudoxanthomonas</taxon>
    </lineage>
</organism>
<reference evidence="2 3" key="1">
    <citation type="submission" date="2017-10" db="EMBL/GenBank/DDBJ databases">
        <title>Whole genome sequencing of Pseudoxanthomonas broegbernensis DSM 12573(T).</title>
        <authorList>
            <person name="Kumar S."/>
            <person name="Bansal K."/>
            <person name="Kaur A."/>
            <person name="Patil P."/>
            <person name="Sharma S."/>
            <person name="Patil P.B."/>
        </authorList>
    </citation>
    <scope>NUCLEOTIDE SEQUENCE [LARGE SCALE GENOMIC DNA]</scope>
    <source>
        <strain evidence="2 3">DSM 12573</strain>
    </source>
</reference>
<dbReference type="AlphaFoldDB" id="A0A7V8GJY6"/>
<feature type="domain" description="Transposase DDE" evidence="1">
    <location>
        <begin position="57"/>
        <end position="104"/>
    </location>
</feature>
<evidence type="ECO:0000259" key="1">
    <source>
        <dbReference type="Pfam" id="PF13751"/>
    </source>
</evidence>
<sequence length="135" mass="15117">PYDGDTLAEQLEQVGIVSGTQPTTAIVDLGYRGREIEGVQVLHRGKPKTLTRRQWAWVKRRQAVEPVIGHLKDDCRLRRCHLQGAEGDALHVIACAAGYNIRWLLRWIVFLCAWIRECLLPSAARSSGARVAMAC</sequence>
<dbReference type="EMBL" id="MWIP01000024">
    <property type="protein sequence ID" value="KAF1684716.1"/>
    <property type="molecule type" value="Genomic_DNA"/>
</dbReference>
<comment type="caution">
    <text evidence="2">The sequence shown here is derived from an EMBL/GenBank/DDBJ whole genome shotgun (WGS) entry which is preliminary data.</text>
</comment>
<dbReference type="Pfam" id="PF13751">
    <property type="entry name" value="DDE_Tnp_1_6"/>
    <property type="match status" value="1"/>
</dbReference>
<evidence type="ECO:0000313" key="3">
    <source>
        <dbReference type="Proteomes" id="UP000462066"/>
    </source>
</evidence>
<dbReference type="PANTHER" id="PTHR33803:SF3">
    <property type="entry name" value="BLL1974 PROTEIN"/>
    <property type="match status" value="1"/>
</dbReference>
<accession>A0A7V8GJY6</accession>